<dbReference type="GO" id="GO:0032196">
    <property type="term" value="P:transposition"/>
    <property type="evidence" value="ECO:0007669"/>
    <property type="project" value="InterPro"/>
</dbReference>
<feature type="region of interest" description="Disordered" evidence="1">
    <location>
        <begin position="25"/>
        <end position="51"/>
    </location>
</feature>
<reference evidence="2" key="1">
    <citation type="submission" date="2017-07" db="EMBL/GenBank/DDBJ databases">
        <title>Taro Niue Genome Assembly and Annotation.</title>
        <authorList>
            <person name="Atibalentja N."/>
            <person name="Keating K."/>
            <person name="Fields C.J."/>
        </authorList>
    </citation>
    <scope>NUCLEOTIDE SEQUENCE</scope>
    <source>
        <strain evidence="2">Niue_2</strain>
        <tissue evidence="2">Leaf</tissue>
    </source>
</reference>
<organism evidence="2 3">
    <name type="scientific">Colocasia esculenta</name>
    <name type="common">Wild taro</name>
    <name type="synonym">Arum esculentum</name>
    <dbReference type="NCBI Taxonomy" id="4460"/>
    <lineage>
        <taxon>Eukaryota</taxon>
        <taxon>Viridiplantae</taxon>
        <taxon>Streptophyta</taxon>
        <taxon>Embryophyta</taxon>
        <taxon>Tracheophyta</taxon>
        <taxon>Spermatophyta</taxon>
        <taxon>Magnoliopsida</taxon>
        <taxon>Liliopsida</taxon>
        <taxon>Araceae</taxon>
        <taxon>Aroideae</taxon>
        <taxon>Colocasieae</taxon>
        <taxon>Colocasia</taxon>
    </lineage>
</organism>
<name>A0A843XDQ7_COLES</name>
<keyword evidence="3" id="KW-1185">Reference proteome</keyword>
<dbReference type="AlphaFoldDB" id="A0A843XDQ7"/>
<dbReference type="OrthoDB" id="629495at2759"/>
<dbReference type="Proteomes" id="UP000652761">
    <property type="component" value="Unassembled WGS sequence"/>
</dbReference>
<evidence type="ECO:0000256" key="1">
    <source>
        <dbReference type="SAM" id="MobiDB-lite"/>
    </source>
</evidence>
<dbReference type="EMBL" id="NMUH01007512">
    <property type="protein sequence ID" value="MQM17405.1"/>
    <property type="molecule type" value="Genomic_DNA"/>
</dbReference>
<dbReference type="PANTHER" id="PTHR33157:SF12">
    <property type="entry name" value="TRANSPOSASE TNP1_EN_SPM-LIKE DOMAIN-CONTAINING PROTEIN"/>
    <property type="match status" value="1"/>
</dbReference>
<gene>
    <name evidence="2" type="ORF">Taro_050376</name>
</gene>
<evidence type="ECO:0000313" key="2">
    <source>
        <dbReference type="EMBL" id="MQM17405.1"/>
    </source>
</evidence>
<dbReference type="PANTHER" id="PTHR33157">
    <property type="entry name" value="AUTONOMOUS TRANSPOSABLE ELEMENT EN-1 MOSAIC PROTEIN-RELATED"/>
    <property type="match status" value="1"/>
</dbReference>
<comment type="caution">
    <text evidence="2">The sequence shown here is derived from an EMBL/GenBank/DDBJ whole genome shotgun (WGS) entry which is preliminary data.</text>
</comment>
<proteinExistence type="predicted"/>
<protein>
    <submittedName>
        <fullName evidence="2">Uncharacterized protein</fullName>
    </submittedName>
</protein>
<dbReference type="Pfam" id="PF03004">
    <property type="entry name" value="Transposase_24"/>
    <property type="match status" value="1"/>
</dbReference>
<accession>A0A843XDQ7</accession>
<sequence length="455" mass="49555">MVRGARSGASSGRGLCGRVLFQASASSSPSVPPSGEFTPPQPRGPVAGPSSVSPTVAAVVGVASVSPPLVAGSGQSTHSPNTVVGSVPEDAVSLQEGGGSFYESTLREVWINGDKIEPAQASQFITRTIQAHFPGSIHRFNDFSMEVQELLYQMFMSNHRFTRRSDEARSRLVWTMTARSNFKHLLYNARKNTEKVSQSADPTLWRERAPSWMRRDYWETLCNIWAAERWQQTSTIMKVNRAADPEANMHTGGSVSFVTHQSRLEKELKRLPTFQEAFDRTHKKKGTDQYISDIAREVAESCSQQMTEKYAGEDEQPQLDPEVWITASGAPKKGHVFGFGHSMDTSRVLSGASSSASQTSAFNTGVGAPGTSPSDMMGFIVNTISGLESRLAQMMETRLAQTMETRLVQMQTQVTDALQAQLSQTLSQVISQALSQVSIPPQAAPLTSAQAPHLS</sequence>
<dbReference type="InterPro" id="IPR039266">
    <property type="entry name" value="EN-1/SPM"/>
</dbReference>
<dbReference type="InterPro" id="IPR004252">
    <property type="entry name" value="Probable_transposase_24"/>
</dbReference>
<evidence type="ECO:0000313" key="3">
    <source>
        <dbReference type="Proteomes" id="UP000652761"/>
    </source>
</evidence>